<comment type="caution">
    <text evidence="3">The sequence shown here is derived from an EMBL/GenBank/DDBJ whole genome shotgun (WGS) entry which is preliminary data.</text>
</comment>
<evidence type="ECO:0000256" key="1">
    <source>
        <dbReference type="SAM" id="MobiDB-lite"/>
    </source>
</evidence>
<name>A0A9P6J944_MORAP</name>
<dbReference type="OrthoDB" id="10260794at2759"/>
<reference evidence="3" key="1">
    <citation type="journal article" date="2020" name="Fungal Divers.">
        <title>Resolving the Mortierellaceae phylogeny through synthesis of multi-gene phylogenetics and phylogenomics.</title>
        <authorList>
            <person name="Vandepol N."/>
            <person name="Liber J."/>
            <person name="Desiro A."/>
            <person name="Na H."/>
            <person name="Kennedy M."/>
            <person name="Barry K."/>
            <person name="Grigoriev I.V."/>
            <person name="Miller A.N."/>
            <person name="O'Donnell K."/>
            <person name="Stajich J.E."/>
            <person name="Bonito G."/>
        </authorList>
    </citation>
    <scope>NUCLEOTIDE SEQUENCE</scope>
    <source>
        <strain evidence="3">CK1249</strain>
    </source>
</reference>
<dbReference type="Pfam" id="PF04037">
    <property type="entry name" value="DUF382"/>
    <property type="match status" value="1"/>
</dbReference>
<evidence type="ECO:0000313" key="3">
    <source>
        <dbReference type="EMBL" id="KAF9964961.1"/>
    </source>
</evidence>
<dbReference type="SMART" id="SM00581">
    <property type="entry name" value="PSP"/>
    <property type="match status" value="1"/>
</dbReference>
<dbReference type="AlphaFoldDB" id="A0A9P6J944"/>
<dbReference type="Proteomes" id="UP000738359">
    <property type="component" value="Unassembled WGS sequence"/>
</dbReference>
<dbReference type="GO" id="GO:0005634">
    <property type="term" value="C:nucleus"/>
    <property type="evidence" value="ECO:0007669"/>
    <property type="project" value="InterPro"/>
</dbReference>
<accession>A0A9P6J944</accession>
<sequence>MAIAQEGVAATAAVTESDSTATQANVSNANNNNKKHTKTRRRKKTKAHTANGDSTSKDDEDKDAKDAKESLNVQVEWVPEKPMELAPGFEQFQDVFKHFQLQDLETETKPEDGDVETDAKEVEKKADDSGSEEEDDAAKEAASKKKLKRLNRMSVAVLKQMAKHPEVVEWIDVTSSDPNLLVQLKGYRNTVPVPAHWSQKRKYLQGKRGIEKMPFELPEFIKDTGIMELRNAVKEKEDASKLKTKTRERVQPKMGKIDIDYQKLHDAFFRYQTRPRLSMHGELYHEGKEFDTKAKEVKPGHLSEELIAALSIPPLAPPPWLINMQRYGPPPGYKNLKIPGLNAPIPEGAQWGYHPGGWGKPPVDEFNRPLYGDVFGSAQSEIQSEFMEPVEKTLWGELDSDEEEEEEEEDEEEEEEEEEEGEGEKEDEDLQEGLVTPSGMQSVASGLETPDFIELRKDIRRTAGDDDDGAPKSLYTVIPQKQTSIQGFMGSQHVYDISAATASSSSSKKRKNMGEVEVALDPSELVDMDKETLQERYEQELEAARPESERENVSDLMDEHFAKESKKRKQAQAKKANARDKNIF</sequence>
<dbReference type="EMBL" id="JAAAHY010000302">
    <property type="protein sequence ID" value="KAF9964961.1"/>
    <property type="molecule type" value="Genomic_DNA"/>
</dbReference>
<feature type="compositionally biased region" description="Acidic residues" evidence="1">
    <location>
        <begin position="398"/>
        <end position="431"/>
    </location>
</feature>
<feature type="domain" description="PSP proline-rich" evidence="2">
    <location>
        <begin position="294"/>
        <end position="347"/>
    </location>
</feature>
<protein>
    <recommendedName>
        <fullName evidence="2">PSP proline-rich domain-containing protein</fullName>
    </recommendedName>
</protein>
<feature type="compositionally biased region" description="Basic and acidic residues" evidence="1">
    <location>
        <begin position="106"/>
        <end position="128"/>
    </location>
</feature>
<dbReference type="InterPro" id="IPR052584">
    <property type="entry name" value="U2_snRNP_Complex_Component"/>
</dbReference>
<gene>
    <name evidence="3" type="ORF">BGZ70_005669</name>
</gene>
<feature type="region of interest" description="Disordered" evidence="1">
    <location>
        <begin position="1"/>
        <end position="75"/>
    </location>
</feature>
<feature type="region of interest" description="Disordered" evidence="1">
    <location>
        <begin position="499"/>
        <end position="522"/>
    </location>
</feature>
<keyword evidence="4" id="KW-1185">Reference proteome</keyword>
<evidence type="ECO:0000259" key="2">
    <source>
        <dbReference type="SMART" id="SM00581"/>
    </source>
</evidence>
<feature type="compositionally biased region" description="Basic residues" evidence="1">
    <location>
        <begin position="33"/>
        <end position="47"/>
    </location>
</feature>
<organism evidence="3 4">
    <name type="scientific">Mortierella alpina</name>
    <name type="common">Oleaginous fungus</name>
    <name type="synonym">Mortierella renispora</name>
    <dbReference type="NCBI Taxonomy" id="64518"/>
    <lineage>
        <taxon>Eukaryota</taxon>
        <taxon>Fungi</taxon>
        <taxon>Fungi incertae sedis</taxon>
        <taxon>Mucoromycota</taxon>
        <taxon>Mortierellomycotina</taxon>
        <taxon>Mortierellomycetes</taxon>
        <taxon>Mortierellales</taxon>
        <taxon>Mortierellaceae</taxon>
        <taxon>Mortierella</taxon>
    </lineage>
</organism>
<evidence type="ECO:0000313" key="4">
    <source>
        <dbReference type="Proteomes" id="UP000738359"/>
    </source>
</evidence>
<feature type="region of interest" description="Disordered" evidence="1">
    <location>
        <begin position="104"/>
        <end position="144"/>
    </location>
</feature>
<feature type="compositionally biased region" description="Basic and acidic residues" evidence="1">
    <location>
        <begin position="453"/>
        <end position="464"/>
    </location>
</feature>
<feature type="region of interest" description="Disordered" evidence="1">
    <location>
        <begin position="396"/>
        <end position="473"/>
    </location>
</feature>
<dbReference type="Pfam" id="PF04046">
    <property type="entry name" value="PSP"/>
    <property type="match status" value="1"/>
</dbReference>
<dbReference type="InterPro" id="IPR006568">
    <property type="entry name" value="PSP_pro-rich"/>
</dbReference>
<dbReference type="PANTHER" id="PTHR12785">
    <property type="entry name" value="SPLICING FACTOR 3B"/>
    <property type="match status" value="1"/>
</dbReference>
<proteinExistence type="predicted"/>
<dbReference type="PANTHER" id="PTHR12785:SF6">
    <property type="entry name" value="SPLICING FACTOR 3B SUBUNIT 2"/>
    <property type="match status" value="1"/>
</dbReference>
<feature type="compositionally biased region" description="Polar residues" evidence="1">
    <location>
        <begin position="14"/>
        <end position="27"/>
    </location>
</feature>
<dbReference type="InterPro" id="IPR007180">
    <property type="entry name" value="DUF382"/>
</dbReference>
<feature type="region of interest" description="Disordered" evidence="1">
    <location>
        <begin position="536"/>
        <end position="584"/>
    </location>
</feature>
<feature type="compositionally biased region" description="Basic and acidic residues" evidence="1">
    <location>
        <begin position="536"/>
        <end position="564"/>
    </location>
</feature>
<feature type="compositionally biased region" description="Basic and acidic residues" evidence="1">
    <location>
        <begin position="55"/>
        <end position="69"/>
    </location>
</feature>